<comment type="cofactor">
    <cofactor evidence="1">
        <name>Fe(2+)</name>
        <dbReference type="ChEBI" id="CHEBI:29033"/>
    </cofactor>
</comment>
<dbReference type="InterPro" id="IPR037151">
    <property type="entry name" value="AlkB-like_sf"/>
</dbReference>
<dbReference type="PANTHER" id="PTHR12463:SF0">
    <property type="entry name" value="ALPHA-KETOGLUTARATE-DEPENDENT DIOXYGENASE ALKB HOMOLOG 4"/>
    <property type="match status" value="1"/>
</dbReference>
<dbReference type="Proteomes" id="UP001201812">
    <property type="component" value="Unassembled WGS sequence"/>
</dbReference>
<name>A0AAD4NH92_9BILA</name>
<dbReference type="PANTHER" id="PTHR12463">
    <property type="entry name" value="OXYGENASE-RELATED"/>
    <property type="match status" value="1"/>
</dbReference>
<dbReference type="SUPFAM" id="SSF51197">
    <property type="entry name" value="Clavaminate synthase-like"/>
    <property type="match status" value="1"/>
</dbReference>
<sequence length="289" mass="33068">MTIHEPAAISDENSPTKETTYSACGCKGIRYCRLCVNSERCTTSESNELPFYSPLIATNVNPKSSVEEIAQACCSTNVGMDLVESITGLTLITNFLTESEEQFLLERIDERPWIASQSGRRKQDYGPRVNFKQHKVKMDGFVGMPDYVDLILQKMEKTNNSVLSNFPACELCNLEYAKWRESSIDFHKDDAWIWGNRLISINLVNDSVITLEDENSKRLVFVYMPRRSLLCMADETRHTYKHGIFPQHIVGRRLAMTLREPSSHFMTGGELYEKYGKELIRLGNLRVDN</sequence>
<dbReference type="GO" id="GO:0070988">
    <property type="term" value="P:demethylation"/>
    <property type="evidence" value="ECO:0007669"/>
    <property type="project" value="InterPro"/>
</dbReference>
<proteinExistence type="predicted"/>
<dbReference type="EMBL" id="JAKKPZ010000001">
    <property type="protein sequence ID" value="KAI1729461.1"/>
    <property type="molecule type" value="Genomic_DNA"/>
</dbReference>
<accession>A0AAD4NH92</accession>
<dbReference type="AlphaFoldDB" id="A0AAD4NH92"/>
<comment type="caution">
    <text evidence="2">The sequence shown here is derived from an EMBL/GenBank/DDBJ whole genome shotgun (WGS) entry which is preliminary data.</text>
</comment>
<evidence type="ECO:0000313" key="2">
    <source>
        <dbReference type="EMBL" id="KAI1729461.1"/>
    </source>
</evidence>
<evidence type="ECO:0000313" key="3">
    <source>
        <dbReference type="Proteomes" id="UP001201812"/>
    </source>
</evidence>
<dbReference type="Gene3D" id="2.60.120.590">
    <property type="entry name" value="Alpha-ketoglutarate-dependent dioxygenase AlkB-like"/>
    <property type="match status" value="1"/>
</dbReference>
<keyword evidence="3" id="KW-1185">Reference proteome</keyword>
<dbReference type="GO" id="GO:0032451">
    <property type="term" value="F:demethylase activity"/>
    <property type="evidence" value="ECO:0007669"/>
    <property type="project" value="TreeGrafter"/>
</dbReference>
<reference evidence="2" key="1">
    <citation type="submission" date="2022-01" db="EMBL/GenBank/DDBJ databases">
        <title>Genome Sequence Resource for Two Populations of Ditylenchus destructor, the Migratory Endoparasitic Phytonematode.</title>
        <authorList>
            <person name="Zhang H."/>
            <person name="Lin R."/>
            <person name="Xie B."/>
        </authorList>
    </citation>
    <scope>NUCLEOTIDE SEQUENCE</scope>
    <source>
        <strain evidence="2">BazhouSP</strain>
    </source>
</reference>
<protein>
    <submittedName>
        <fullName evidence="2">DNA N6-methyl adenine demethylase</fullName>
    </submittedName>
</protein>
<dbReference type="InterPro" id="IPR032857">
    <property type="entry name" value="ALKBH4"/>
</dbReference>
<dbReference type="FunFam" id="2.60.120.590:FF:000019">
    <property type="entry name" value="DNA N6-methyl adenine demethylase"/>
    <property type="match status" value="1"/>
</dbReference>
<organism evidence="2 3">
    <name type="scientific">Ditylenchus destructor</name>
    <dbReference type="NCBI Taxonomy" id="166010"/>
    <lineage>
        <taxon>Eukaryota</taxon>
        <taxon>Metazoa</taxon>
        <taxon>Ecdysozoa</taxon>
        <taxon>Nematoda</taxon>
        <taxon>Chromadorea</taxon>
        <taxon>Rhabditida</taxon>
        <taxon>Tylenchina</taxon>
        <taxon>Tylenchomorpha</taxon>
        <taxon>Sphaerularioidea</taxon>
        <taxon>Anguinidae</taxon>
        <taxon>Anguininae</taxon>
        <taxon>Ditylenchus</taxon>
    </lineage>
</organism>
<gene>
    <name evidence="2" type="ORF">DdX_01702</name>
</gene>
<dbReference type="GO" id="GO:0016491">
    <property type="term" value="F:oxidoreductase activity"/>
    <property type="evidence" value="ECO:0007669"/>
    <property type="project" value="TreeGrafter"/>
</dbReference>
<evidence type="ECO:0000256" key="1">
    <source>
        <dbReference type="ARBA" id="ARBA00001954"/>
    </source>
</evidence>